<dbReference type="InterPro" id="IPR008990">
    <property type="entry name" value="Elect_transpt_acc-like_dom_sf"/>
</dbReference>
<evidence type="ECO:0000313" key="2">
    <source>
        <dbReference type="EMBL" id="MEJ2867818.1"/>
    </source>
</evidence>
<sequence>MQTINERPSAETKPRVDSLVDVLPFNDRIPRHDGEVAFDQAWEIRAFAMTVALHEKLGFPWEEFQSELITAIKRWESEQSDLERWSYYERWLAALEELAQAKGWVSGEELETRTQEILDLPPTTDHHHAVRDPVAVVPAGPGA</sequence>
<feature type="domain" description="Nitrile hydratase beta subunit-like N-terminal" evidence="1">
    <location>
        <begin position="31"/>
        <end position="121"/>
    </location>
</feature>
<comment type="caution">
    <text evidence="2">The sequence shown here is derived from an EMBL/GenBank/DDBJ whole genome shotgun (WGS) entry which is preliminary data.</text>
</comment>
<keyword evidence="3" id="KW-1185">Reference proteome</keyword>
<gene>
    <name evidence="2" type="ORF">WCD74_08585</name>
</gene>
<evidence type="ECO:0000259" key="1">
    <source>
        <dbReference type="Pfam" id="PF21006"/>
    </source>
</evidence>
<dbReference type="InterPro" id="IPR042262">
    <property type="entry name" value="CN_hydtase_beta_C"/>
</dbReference>
<proteinExistence type="predicted"/>
<accession>A0ABU8MN14</accession>
<dbReference type="Pfam" id="PF21006">
    <property type="entry name" value="NHase_beta_N"/>
    <property type="match status" value="1"/>
</dbReference>
<reference evidence="2 3" key="1">
    <citation type="submission" date="2024-03" db="EMBL/GenBank/DDBJ databases">
        <title>Actinomycetospora sp. OC33-EN08, a novel actinomycete isolated from wild orchid (Aerides multiflora).</title>
        <authorList>
            <person name="Suriyachadkun C."/>
        </authorList>
    </citation>
    <scope>NUCLEOTIDE SEQUENCE [LARGE SCALE GENOMIC DNA]</scope>
    <source>
        <strain evidence="2 3">OC33-EN08</strain>
    </source>
</reference>
<dbReference type="NCBIfam" id="TIGR03889">
    <property type="entry name" value="nitrile_acc"/>
    <property type="match status" value="1"/>
</dbReference>
<dbReference type="InterPro" id="IPR049054">
    <property type="entry name" value="CN_hydtase_beta-like_N"/>
</dbReference>
<dbReference type="EMBL" id="JBBEGN010000003">
    <property type="protein sequence ID" value="MEJ2867818.1"/>
    <property type="molecule type" value="Genomic_DNA"/>
</dbReference>
<dbReference type="InterPro" id="IPR023808">
    <property type="entry name" value="Nitrile_Hydratase_acc_put"/>
</dbReference>
<organism evidence="2 3">
    <name type="scientific">Actinomycetospora aurantiaca</name>
    <dbReference type="NCBI Taxonomy" id="3129233"/>
    <lineage>
        <taxon>Bacteria</taxon>
        <taxon>Bacillati</taxon>
        <taxon>Actinomycetota</taxon>
        <taxon>Actinomycetes</taxon>
        <taxon>Pseudonocardiales</taxon>
        <taxon>Pseudonocardiaceae</taxon>
        <taxon>Actinomycetospora</taxon>
    </lineage>
</organism>
<dbReference type="RefSeq" id="WP_337694426.1">
    <property type="nucleotide sequence ID" value="NZ_JBBEGN010000003.1"/>
</dbReference>
<dbReference type="Gene3D" id="1.10.472.20">
    <property type="entry name" value="Nitrile hydratase, beta subunit"/>
    <property type="match status" value="1"/>
</dbReference>
<protein>
    <submittedName>
        <fullName evidence="2">Nitrile hydratase accessory protein</fullName>
    </submittedName>
</protein>
<name>A0ABU8MN14_9PSEU</name>
<dbReference type="Proteomes" id="UP001385809">
    <property type="component" value="Unassembled WGS sequence"/>
</dbReference>
<dbReference type="SUPFAM" id="SSF50090">
    <property type="entry name" value="Electron transport accessory proteins"/>
    <property type="match status" value="1"/>
</dbReference>
<evidence type="ECO:0000313" key="3">
    <source>
        <dbReference type="Proteomes" id="UP001385809"/>
    </source>
</evidence>